<name>A0A429ZCF6_9ENTE</name>
<dbReference type="AlphaFoldDB" id="A0A429ZCF6"/>
<gene>
    <name evidence="1" type="ORF">CBF35_14225</name>
</gene>
<dbReference type="Proteomes" id="UP000287239">
    <property type="component" value="Unassembled WGS sequence"/>
</dbReference>
<evidence type="ECO:0000313" key="2">
    <source>
        <dbReference type="Proteomes" id="UP000287239"/>
    </source>
</evidence>
<sequence length="270" mass="30847">MKRLKISLLILIAVLLVGCRKPSKEISQSAAESVSEMAISQSAKVPALNGKWQGRLGTYDGNQTYQISYDQDFLYFGQKKLVVTGENDNSVFTKTLEEQSWIYEFRLVENGLVVLPSFKITKGGVGGDLAPIELLPVYQETLEVNFFDEEEVSDYHTVMKKIYDLAEKKQPFELKVITFTIEGDPISQQITYDQEKIYYIEDNREDQYGGEERGIVKVTFNQLTYREVKDSELATTEKLRKEYVLSGGSKVKDYSEVVFDVTESPEEFIE</sequence>
<dbReference type="OrthoDB" id="1912370at2"/>
<dbReference type="Pfam" id="PF14275">
    <property type="entry name" value="DUF4362"/>
    <property type="match status" value="1"/>
</dbReference>
<organism evidence="1 2">
    <name type="scientific">Vagococcus salmoninarum</name>
    <dbReference type="NCBI Taxonomy" id="2739"/>
    <lineage>
        <taxon>Bacteria</taxon>
        <taxon>Bacillati</taxon>
        <taxon>Bacillota</taxon>
        <taxon>Bacilli</taxon>
        <taxon>Lactobacillales</taxon>
        <taxon>Enterococcaceae</taxon>
        <taxon>Vagococcus</taxon>
    </lineage>
</organism>
<evidence type="ECO:0000313" key="1">
    <source>
        <dbReference type="EMBL" id="RST91363.1"/>
    </source>
</evidence>
<protein>
    <submittedName>
        <fullName evidence="1">Uncharacterized protein</fullName>
    </submittedName>
</protein>
<accession>A0A429ZCF6</accession>
<dbReference type="EMBL" id="NGJU01000030">
    <property type="protein sequence ID" value="RST91363.1"/>
    <property type="molecule type" value="Genomic_DNA"/>
</dbReference>
<dbReference type="RefSeq" id="WP_126782321.1">
    <property type="nucleotide sequence ID" value="NZ_NGJU01000030.1"/>
</dbReference>
<reference evidence="1 2" key="1">
    <citation type="submission" date="2017-05" db="EMBL/GenBank/DDBJ databases">
        <title>Vagococcus spp. assemblies.</title>
        <authorList>
            <person name="Gulvik C.A."/>
        </authorList>
    </citation>
    <scope>NUCLEOTIDE SEQUENCE [LARGE SCALE GENOMIC DNA]</scope>
    <source>
        <strain evidence="1 2">NCFB 2777</strain>
    </source>
</reference>
<dbReference type="PROSITE" id="PS51257">
    <property type="entry name" value="PROKAR_LIPOPROTEIN"/>
    <property type="match status" value="1"/>
</dbReference>
<dbReference type="GeneID" id="98569503"/>
<comment type="caution">
    <text evidence="1">The sequence shown here is derived from an EMBL/GenBank/DDBJ whole genome shotgun (WGS) entry which is preliminary data.</text>
</comment>
<keyword evidence="2" id="KW-1185">Reference proteome</keyword>
<proteinExistence type="predicted"/>
<dbReference type="InterPro" id="IPR025372">
    <property type="entry name" value="DUF4362"/>
</dbReference>